<dbReference type="EMBL" id="JAXARY010000032">
    <property type="protein sequence ID" value="MDX8130145.1"/>
    <property type="molecule type" value="Genomic_DNA"/>
</dbReference>
<dbReference type="SUPFAM" id="SSF53901">
    <property type="entry name" value="Thiolase-like"/>
    <property type="match status" value="1"/>
</dbReference>
<keyword evidence="3" id="KW-1185">Reference proteome</keyword>
<dbReference type="Proteomes" id="UP001284537">
    <property type="component" value="Unassembled WGS sequence"/>
</dbReference>
<reference evidence="2 3" key="1">
    <citation type="submission" date="2023-11" db="EMBL/GenBank/DDBJ databases">
        <authorList>
            <person name="Ouyang M.-Y."/>
        </authorList>
    </citation>
    <scope>NUCLEOTIDE SEQUENCE [LARGE SCALE GENOMIC DNA]</scope>
    <source>
        <strain evidence="2 3">OY6</strain>
    </source>
</reference>
<evidence type="ECO:0000259" key="1">
    <source>
        <dbReference type="Pfam" id="PF13723"/>
    </source>
</evidence>
<sequence>MECMSLLGVGVCAPDAAFRANLPFPAFAINRETIPPLLRRRSSQAMQMAFSAASAACEQAQRSPSSLPAIFASVAGEINTTDQICNQLVKADGVMSPSAFHNSVQNTVAGYWSIAQQCTQPATALAAGSDTLAMALLEAWCQLACQGGELLLVCYDEAWPGYLVPGCGNPAFAYALLLAAGTVDGRLMQISRPQVGESIFPADWTDSVNSMPILAAIPLLEAALTGRVPQAIALSPHMPGWQVHAGVASAYPKTGDGEKWR</sequence>
<dbReference type="InterPro" id="IPR014030">
    <property type="entry name" value="Ketoacyl_synth_N"/>
</dbReference>
<gene>
    <name evidence="2" type="ORF">QLH52_22840</name>
</gene>
<proteinExistence type="predicted"/>
<dbReference type="Pfam" id="PF13723">
    <property type="entry name" value="Ketoacyl-synt_2"/>
    <property type="match status" value="1"/>
</dbReference>
<name>A0ABU4UKX4_9GAMM</name>
<evidence type="ECO:0000313" key="2">
    <source>
        <dbReference type="EMBL" id="MDX8130145.1"/>
    </source>
</evidence>
<accession>A0ABU4UKX4</accession>
<feature type="domain" description="Beta-ketoacyl synthase-like N-terminal" evidence="1">
    <location>
        <begin position="28"/>
        <end position="181"/>
    </location>
</feature>
<dbReference type="RefSeq" id="WP_319963067.1">
    <property type="nucleotide sequence ID" value="NZ_JAXARY010000032.1"/>
</dbReference>
<evidence type="ECO:0000313" key="3">
    <source>
        <dbReference type="Proteomes" id="UP001284537"/>
    </source>
</evidence>
<organism evidence="2 3">
    <name type="scientific">Methylomonas defluvii</name>
    <dbReference type="NCBI Taxonomy" id="3045149"/>
    <lineage>
        <taxon>Bacteria</taxon>
        <taxon>Pseudomonadati</taxon>
        <taxon>Pseudomonadota</taxon>
        <taxon>Gammaproteobacteria</taxon>
        <taxon>Methylococcales</taxon>
        <taxon>Methylococcaceae</taxon>
        <taxon>Methylomonas</taxon>
    </lineage>
</organism>
<dbReference type="InterPro" id="IPR016039">
    <property type="entry name" value="Thiolase-like"/>
</dbReference>
<protein>
    <submittedName>
        <fullName evidence="2">Beta-ketoacyl synthase chain length factor</fullName>
    </submittedName>
</protein>
<comment type="caution">
    <text evidence="2">The sequence shown here is derived from an EMBL/GenBank/DDBJ whole genome shotgun (WGS) entry which is preliminary data.</text>
</comment>